<dbReference type="Proteomes" id="UP000678393">
    <property type="component" value="Unassembled WGS sequence"/>
</dbReference>
<feature type="transmembrane region" description="Helical" evidence="5">
    <location>
        <begin position="219"/>
        <end position="241"/>
    </location>
</feature>
<keyword evidence="2 5" id="KW-0812">Transmembrane</keyword>
<dbReference type="GO" id="GO:0016324">
    <property type="term" value="C:apical plasma membrane"/>
    <property type="evidence" value="ECO:0007669"/>
    <property type="project" value="TreeGrafter"/>
</dbReference>
<comment type="subcellular location">
    <subcellularLocation>
        <location evidence="1">Membrane</location>
        <topology evidence="1">Multi-pass membrane protein</topology>
    </subcellularLocation>
</comment>
<dbReference type="PANTHER" id="PTHR11662:SF399">
    <property type="entry name" value="FI19708P1-RELATED"/>
    <property type="match status" value="1"/>
</dbReference>
<dbReference type="PANTHER" id="PTHR11662">
    <property type="entry name" value="SOLUTE CARRIER FAMILY 17"/>
    <property type="match status" value="1"/>
</dbReference>
<feature type="transmembrane region" description="Helical" evidence="5">
    <location>
        <begin position="21"/>
        <end position="48"/>
    </location>
</feature>
<feature type="transmembrane region" description="Helical" evidence="5">
    <location>
        <begin position="54"/>
        <end position="73"/>
    </location>
</feature>
<name>A0A8S3YJ68_9EUPU</name>
<evidence type="ECO:0008006" key="8">
    <source>
        <dbReference type="Google" id="ProtNLM"/>
    </source>
</evidence>
<dbReference type="EMBL" id="CAJHNH020000252">
    <property type="protein sequence ID" value="CAG5116418.1"/>
    <property type="molecule type" value="Genomic_DNA"/>
</dbReference>
<protein>
    <recommendedName>
        <fullName evidence="8">Major facilitator superfamily (MFS) profile domain-containing protein</fullName>
    </recommendedName>
</protein>
<feature type="transmembrane region" description="Helical" evidence="5">
    <location>
        <begin position="253"/>
        <end position="273"/>
    </location>
</feature>
<comment type="caution">
    <text evidence="6">The sequence shown here is derived from an EMBL/GenBank/DDBJ whole genome shotgun (WGS) entry which is preliminary data.</text>
</comment>
<dbReference type="InterPro" id="IPR011701">
    <property type="entry name" value="MFS"/>
</dbReference>
<dbReference type="InterPro" id="IPR050382">
    <property type="entry name" value="MFS_Na/Anion_cotransporter"/>
</dbReference>
<feature type="transmembrane region" description="Helical" evidence="5">
    <location>
        <begin position="157"/>
        <end position="182"/>
    </location>
</feature>
<keyword evidence="4 5" id="KW-0472">Membrane</keyword>
<accession>A0A8S3YJ68</accession>
<reference evidence="6" key="1">
    <citation type="submission" date="2021-04" db="EMBL/GenBank/DDBJ databases">
        <authorList>
            <consortium name="Molecular Ecology Group"/>
        </authorList>
    </citation>
    <scope>NUCLEOTIDE SEQUENCE</scope>
</reference>
<dbReference type="Pfam" id="PF07690">
    <property type="entry name" value="MFS_1"/>
    <property type="match status" value="1"/>
</dbReference>
<dbReference type="SUPFAM" id="SSF103473">
    <property type="entry name" value="MFS general substrate transporter"/>
    <property type="match status" value="1"/>
</dbReference>
<keyword evidence="7" id="KW-1185">Reference proteome</keyword>
<evidence type="ECO:0000256" key="2">
    <source>
        <dbReference type="ARBA" id="ARBA00022692"/>
    </source>
</evidence>
<gene>
    <name evidence="6" type="ORF">CUNI_LOCUS1976</name>
</gene>
<evidence type="ECO:0000256" key="5">
    <source>
        <dbReference type="SAM" id="Phobius"/>
    </source>
</evidence>
<dbReference type="FunFam" id="1.20.1250.20:FF:000532">
    <property type="entry name" value="SLC (SoLute Carrier) homolog"/>
    <property type="match status" value="1"/>
</dbReference>
<evidence type="ECO:0000313" key="6">
    <source>
        <dbReference type="EMBL" id="CAG5116418.1"/>
    </source>
</evidence>
<evidence type="ECO:0000256" key="3">
    <source>
        <dbReference type="ARBA" id="ARBA00022989"/>
    </source>
</evidence>
<evidence type="ECO:0000313" key="7">
    <source>
        <dbReference type="Proteomes" id="UP000678393"/>
    </source>
</evidence>
<sequence>MYPAGQALWANWAPPNERSRLIGFSYAGGQFGNAIIFPIGGLLCAYGFDGGWPSVFYFVGGTGFIWCVCWVILAHDTPDDDKSISDLEKKYIKYSLGEQTKTKKRKNVPWKSILTSPAVWAIVVAHTCGNYGAYMLLTKLPAYMKEVLKFDIKANGAVSMVPYLTFWFVISLSGMLADLLISREILSIAWTRKLMTTIGMLGPAVFLVGAGFMECDQQVEAVVMLTISVGLCGFHFSGYFINHGDIAPQFAGTLFGVSNMMATIPGIFSPYVVSAMTKQGTRQQWQSTLLHCCSCLLCWSSVVHFVG</sequence>
<proteinExistence type="predicted"/>
<dbReference type="OrthoDB" id="2985014at2759"/>
<dbReference type="GO" id="GO:0022857">
    <property type="term" value="F:transmembrane transporter activity"/>
    <property type="evidence" value="ECO:0007669"/>
    <property type="project" value="InterPro"/>
</dbReference>
<organism evidence="6 7">
    <name type="scientific">Candidula unifasciata</name>
    <dbReference type="NCBI Taxonomy" id="100452"/>
    <lineage>
        <taxon>Eukaryota</taxon>
        <taxon>Metazoa</taxon>
        <taxon>Spiralia</taxon>
        <taxon>Lophotrochozoa</taxon>
        <taxon>Mollusca</taxon>
        <taxon>Gastropoda</taxon>
        <taxon>Heterobranchia</taxon>
        <taxon>Euthyneura</taxon>
        <taxon>Panpulmonata</taxon>
        <taxon>Eupulmonata</taxon>
        <taxon>Stylommatophora</taxon>
        <taxon>Helicina</taxon>
        <taxon>Helicoidea</taxon>
        <taxon>Geomitridae</taxon>
        <taxon>Candidula</taxon>
    </lineage>
</organism>
<dbReference type="GO" id="GO:0006820">
    <property type="term" value="P:monoatomic anion transport"/>
    <property type="evidence" value="ECO:0007669"/>
    <property type="project" value="TreeGrafter"/>
</dbReference>
<dbReference type="InterPro" id="IPR036259">
    <property type="entry name" value="MFS_trans_sf"/>
</dbReference>
<evidence type="ECO:0000256" key="4">
    <source>
        <dbReference type="ARBA" id="ARBA00023136"/>
    </source>
</evidence>
<evidence type="ECO:0000256" key="1">
    <source>
        <dbReference type="ARBA" id="ARBA00004141"/>
    </source>
</evidence>
<keyword evidence="3 5" id="KW-1133">Transmembrane helix</keyword>
<feature type="transmembrane region" description="Helical" evidence="5">
    <location>
        <begin position="194"/>
        <end position="213"/>
    </location>
</feature>
<dbReference type="Gene3D" id="1.20.1250.20">
    <property type="entry name" value="MFS general substrate transporter like domains"/>
    <property type="match status" value="1"/>
</dbReference>
<dbReference type="AlphaFoldDB" id="A0A8S3YJ68"/>
<feature type="transmembrane region" description="Helical" evidence="5">
    <location>
        <begin position="113"/>
        <end position="137"/>
    </location>
</feature>